<proteinExistence type="predicted"/>
<dbReference type="InterPro" id="IPR027844">
    <property type="entry name" value="INTS15"/>
</dbReference>
<evidence type="ECO:0000313" key="2">
    <source>
        <dbReference type="Proteomes" id="UP000276133"/>
    </source>
</evidence>
<dbReference type="PANTHER" id="PTHR14540">
    <property type="entry name" value="INTEGRATOR COMPLEX SUBUNIT 15"/>
    <property type="match status" value="1"/>
</dbReference>
<gene>
    <name evidence="1" type="ORF">BpHYR1_027068</name>
</gene>
<dbReference type="EMBL" id="REGN01004146">
    <property type="protein sequence ID" value="RNA18921.1"/>
    <property type="molecule type" value="Genomic_DNA"/>
</dbReference>
<dbReference type="AlphaFoldDB" id="A0A3M7R698"/>
<keyword evidence="2" id="KW-1185">Reference proteome</keyword>
<reference evidence="1 2" key="1">
    <citation type="journal article" date="2018" name="Sci. Rep.">
        <title>Genomic signatures of local adaptation to the degree of environmental predictability in rotifers.</title>
        <authorList>
            <person name="Franch-Gras L."/>
            <person name="Hahn C."/>
            <person name="Garcia-Roger E.M."/>
            <person name="Carmona M.J."/>
            <person name="Serra M."/>
            <person name="Gomez A."/>
        </authorList>
    </citation>
    <scope>NUCLEOTIDE SEQUENCE [LARGE SCALE GENOMIC DNA]</scope>
    <source>
        <strain evidence="1">HYR1</strain>
    </source>
</reference>
<sequence length="383" mass="44385">MDQKVILSLDFPECASKALVFIRNNYNRCSRPELSTLANKCILYHDYNQEQNIWVKKTNRMQELQCIDCIVNFFESESDTSIRDFIFDLLFGDFYHQNTAKFTLQLLLSYAISLEGKKTLETVSKWVITNIGNEVIQTIFEQLVVDHFLLYNNPQKSQISENLINLCTISPLFASLFMSIILDMLANEMIKNDDKFLYKMFSLIEIWIEKNSLIPMLAYQTNLSHFSSYMLNPLPGLLYTTVLFPVKNFSETVKKNPELGAEKIQQLDSLVFKVHLISLKLVSDLSNLLGPGQEGFKLLNLKNLETIQKRLDEAQVEFKDEQISKIFKKLLFDSFERLAQMIQLCLQYGFTNCSKMEIRNLFSNLISNISLSNDGICLMEMTF</sequence>
<name>A0A3M7R698_BRAPC</name>
<comment type="caution">
    <text evidence="1">The sequence shown here is derived from an EMBL/GenBank/DDBJ whole genome shotgun (WGS) entry which is preliminary data.</text>
</comment>
<organism evidence="1 2">
    <name type="scientific">Brachionus plicatilis</name>
    <name type="common">Marine rotifer</name>
    <name type="synonym">Brachionus muelleri</name>
    <dbReference type="NCBI Taxonomy" id="10195"/>
    <lineage>
        <taxon>Eukaryota</taxon>
        <taxon>Metazoa</taxon>
        <taxon>Spiralia</taxon>
        <taxon>Gnathifera</taxon>
        <taxon>Rotifera</taxon>
        <taxon>Eurotatoria</taxon>
        <taxon>Monogononta</taxon>
        <taxon>Pseudotrocha</taxon>
        <taxon>Ploima</taxon>
        <taxon>Brachionidae</taxon>
        <taxon>Brachionus</taxon>
    </lineage>
</organism>
<dbReference type="OrthoDB" id="5861309at2759"/>
<protein>
    <submittedName>
        <fullName evidence="1">Uncharacterized protein</fullName>
    </submittedName>
</protein>
<evidence type="ECO:0000313" key="1">
    <source>
        <dbReference type="EMBL" id="RNA18921.1"/>
    </source>
</evidence>
<dbReference type="PANTHER" id="PTHR14540:SF2">
    <property type="entry name" value="INTEGRATOR COMPLEX SUBUNIT 15"/>
    <property type="match status" value="1"/>
</dbReference>
<accession>A0A3M7R698</accession>
<dbReference type="Proteomes" id="UP000276133">
    <property type="component" value="Unassembled WGS sequence"/>
</dbReference>
<dbReference type="Pfam" id="PF14964">
    <property type="entry name" value="INTS15"/>
    <property type="match status" value="1"/>
</dbReference>